<keyword evidence="1 3" id="KW-0808">Transferase</keyword>
<name>A0ABY6HTP7_9ARCH</name>
<dbReference type="Pfam" id="PF08241">
    <property type="entry name" value="Methyltransf_11"/>
    <property type="match status" value="1"/>
</dbReference>
<sequence>MSQPYIHRPPLYRFLRNIIDVPLEKTILDCGAGGKVPPLALFQSYGFKTTGIDISEEQIKRANEYCKKNNVDLNIQYGDMTKIPFEDESFSYVYSTGSIFHLTKKDSGIAIQEMLRVLKKGGYLYVDFLNTDDGEYGKGEAVDPINSPGEFHQKERGNEVLHSYYEDNEADRYFNGVLIELKNKNNMEILHEGTVHQLSFIEYIIKKI</sequence>
<accession>A0ABY6HTP7</accession>
<dbReference type="EC" id="2.1.1.163" evidence="3"/>
<keyword evidence="3" id="KW-0489">Methyltransferase</keyword>
<evidence type="ECO:0000256" key="1">
    <source>
        <dbReference type="ARBA" id="ARBA00022679"/>
    </source>
</evidence>
<reference evidence="3" key="1">
    <citation type="submission" date="2022-09" db="EMBL/GenBank/DDBJ databases">
        <title>Actin cytoskeleton and complex cell architecture in an #Asgard archaeon.</title>
        <authorList>
            <person name="Ponce Toledo R.I."/>
            <person name="Schleper C."/>
            <person name="Rodrigues Oliveira T."/>
            <person name="Wollweber F."/>
            <person name="Xu J."/>
            <person name="Rittmann S."/>
            <person name="Klingl A."/>
            <person name="Pilhofer M."/>
        </authorList>
    </citation>
    <scope>NUCLEOTIDE SEQUENCE</scope>
    <source>
        <strain evidence="3">B-35</strain>
    </source>
</reference>
<dbReference type="InterPro" id="IPR013216">
    <property type="entry name" value="Methyltransf_11"/>
</dbReference>
<dbReference type="PANTHER" id="PTHR44068">
    <property type="entry name" value="ZGC:194242"/>
    <property type="match status" value="1"/>
</dbReference>
<dbReference type="SUPFAM" id="SSF53335">
    <property type="entry name" value="S-adenosyl-L-methionine-dependent methyltransferases"/>
    <property type="match status" value="1"/>
</dbReference>
<evidence type="ECO:0000313" key="4">
    <source>
        <dbReference type="Proteomes" id="UP001208689"/>
    </source>
</evidence>
<evidence type="ECO:0000313" key="3">
    <source>
        <dbReference type="EMBL" id="UYP46884.1"/>
    </source>
</evidence>
<dbReference type="PANTHER" id="PTHR44068:SF11">
    <property type="entry name" value="GERANYL DIPHOSPHATE 2-C-METHYLTRANSFERASE"/>
    <property type="match status" value="1"/>
</dbReference>
<proteinExistence type="predicted"/>
<dbReference type="EMBL" id="CP104013">
    <property type="protein sequence ID" value="UYP46884.1"/>
    <property type="molecule type" value="Genomic_DNA"/>
</dbReference>
<feature type="domain" description="Methyltransferase type 11" evidence="2">
    <location>
        <begin position="28"/>
        <end position="126"/>
    </location>
</feature>
<dbReference type="Proteomes" id="UP001208689">
    <property type="component" value="Chromosome"/>
</dbReference>
<dbReference type="GO" id="GO:0043770">
    <property type="term" value="F:demethylmenaquinone methyltransferase activity"/>
    <property type="evidence" value="ECO:0007669"/>
    <property type="project" value="UniProtKB-EC"/>
</dbReference>
<dbReference type="CDD" id="cd02440">
    <property type="entry name" value="AdoMet_MTases"/>
    <property type="match status" value="1"/>
</dbReference>
<dbReference type="GO" id="GO:0032259">
    <property type="term" value="P:methylation"/>
    <property type="evidence" value="ECO:0007669"/>
    <property type="project" value="UniProtKB-KW"/>
</dbReference>
<keyword evidence="4" id="KW-1185">Reference proteome</keyword>
<gene>
    <name evidence="3" type="ORF">NEF87_003169</name>
</gene>
<evidence type="ECO:0000259" key="2">
    <source>
        <dbReference type="Pfam" id="PF08241"/>
    </source>
</evidence>
<dbReference type="Gene3D" id="3.40.50.150">
    <property type="entry name" value="Vaccinia Virus protein VP39"/>
    <property type="match status" value="1"/>
</dbReference>
<dbReference type="InterPro" id="IPR050447">
    <property type="entry name" value="Erg6_SMT_methyltransf"/>
</dbReference>
<organism evidence="3 4">
    <name type="scientific">Candidatus Lokiarchaeum ossiferum</name>
    <dbReference type="NCBI Taxonomy" id="2951803"/>
    <lineage>
        <taxon>Archaea</taxon>
        <taxon>Promethearchaeati</taxon>
        <taxon>Promethearchaeota</taxon>
        <taxon>Promethearchaeia</taxon>
        <taxon>Promethearchaeales</taxon>
        <taxon>Promethearchaeaceae</taxon>
        <taxon>Candidatus Lokiarchaeum</taxon>
    </lineage>
</organism>
<dbReference type="InterPro" id="IPR029063">
    <property type="entry name" value="SAM-dependent_MTases_sf"/>
</dbReference>
<protein>
    <submittedName>
        <fullName evidence="3">2-methoxy-6-polyprenyl-1,4-benzoquinol methylase, mitochondrial</fullName>
        <ecNumber evidence="3">2.1.1.163</ecNumber>
    </submittedName>
</protein>